<proteinExistence type="predicted"/>
<name>A0A1W1UYX4_PEPAS</name>
<dbReference type="RefSeq" id="WP_084230512.1">
    <property type="nucleotide sequence ID" value="NZ_FWWR01000009.1"/>
</dbReference>
<organism evidence="1 2">
    <name type="scientific">Peptoniphilus asaccharolyticus DSM 20463</name>
    <dbReference type="NCBI Taxonomy" id="573058"/>
    <lineage>
        <taxon>Bacteria</taxon>
        <taxon>Bacillati</taxon>
        <taxon>Bacillota</taxon>
        <taxon>Tissierellia</taxon>
        <taxon>Tissierellales</taxon>
        <taxon>Peptoniphilaceae</taxon>
        <taxon>Peptoniphilus</taxon>
    </lineage>
</organism>
<dbReference type="STRING" id="573058.SAMN00017477_0874"/>
<keyword evidence="2" id="KW-1185">Reference proteome</keyword>
<sequence>MSEKKLVQRADKVAFMKVKDKFERMQGFTGMSTSKNPKEYTRQYVDELFETTDVVGISASIEFAFDQFVGNPVHDKLTEMIDNEVVGTDAVVEIMVVDFTKKGSAEGEFQARTRKYSVIPNTEGGSLDAYTYEGTFRVNSNTEKGTATSTDKFMTADFKKAE</sequence>
<evidence type="ECO:0008006" key="3">
    <source>
        <dbReference type="Google" id="ProtNLM"/>
    </source>
</evidence>
<reference evidence="2" key="1">
    <citation type="submission" date="2017-04" db="EMBL/GenBank/DDBJ databases">
        <authorList>
            <person name="Varghese N."/>
            <person name="Submissions S."/>
        </authorList>
    </citation>
    <scope>NUCLEOTIDE SEQUENCE [LARGE SCALE GENOMIC DNA]</scope>
    <source>
        <strain evidence="2">DSM 20463</strain>
    </source>
</reference>
<dbReference type="AlphaFoldDB" id="A0A1W1UYX4"/>
<protein>
    <recommendedName>
        <fullName evidence="3">Phage tail tube protein</fullName>
    </recommendedName>
</protein>
<gene>
    <name evidence="1" type="ORF">SAMN00017477_0874</name>
</gene>
<evidence type="ECO:0000313" key="1">
    <source>
        <dbReference type="EMBL" id="SMB86308.1"/>
    </source>
</evidence>
<dbReference type="EMBL" id="FWWR01000009">
    <property type="protein sequence ID" value="SMB86308.1"/>
    <property type="molecule type" value="Genomic_DNA"/>
</dbReference>
<dbReference type="OrthoDB" id="2066423at2"/>
<accession>A0A1W1UYX4</accession>
<dbReference type="Proteomes" id="UP000192368">
    <property type="component" value="Unassembled WGS sequence"/>
</dbReference>
<evidence type="ECO:0000313" key="2">
    <source>
        <dbReference type="Proteomes" id="UP000192368"/>
    </source>
</evidence>